<dbReference type="Proteomes" id="UP001159428">
    <property type="component" value="Unassembled WGS sequence"/>
</dbReference>
<organism evidence="1 2">
    <name type="scientific">Pocillopora meandrina</name>
    <dbReference type="NCBI Taxonomy" id="46732"/>
    <lineage>
        <taxon>Eukaryota</taxon>
        <taxon>Metazoa</taxon>
        <taxon>Cnidaria</taxon>
        <taxon>Anthozoa</taxon>
        <taxon>Hexacorallia</taxon>
        <taxon>Scleractinia</taxon>
        <taxon>Astrocoeniina</taxon>
        <taxon>Pocilloporidae</taxon>
        <taxon>Pocillopora</taxon>
    </lineage>
</organism>
<keyword evidence="2" id="KW-1185">Reference proteome</keyword>
<dbReference type="EMBL" id="CALNXJ010000042">
    <property type="protein sequence ID" value="CAH3147114.1"/>
    <property type="molecule type" value="Genomic_DNA"/>
</dbReference>
<sequence length="65" mass="7595">SFQSCITKDEEDAVDEFLKENFDADELIDVLNRFDCRKVVTKKSLRAYSRKTIEKPQYLAYDAAL</sequence>
<evidence type="ECO:0000313" key="2">
    <source>
        <dbReference type="Proteomes" id="UP001159428"/>
    </source>
</evidence>
<proteinExistence type="predicted"/>
<feature type="non-terminal residue" evidence="1">
    <location>
        <position position="1"/>
    </location>
</feature>
<dbReference type="AlphaFoldDB" id="A0AAU9XGT9"/>
<reference evidence="1 2" key="1">
    <citation type="submission" date="2022-05" db="EMBL/GenBank/DDBJ databases">
        <authorList>
            <consortium name="Genoscope - CEA"/>
            <person name="William W."/>
        </authorList>
    </citation>
    <scope>NUCLEOTIDE SEQUENCE [LARGE SCALE GENOMIC DNA]</scope>
</reference>
<gene>
    <name evidence="1" type="ORF">PMEA_00023295</name>
</gene>
<protein>
    <submittedName>
        <fullName evidence="1">Uncharacterized protein</fullName>
    </submittedName>
</protein>
<accession>A0AAU9XGT9</accession>
<name>A0AAU9XGT9_9CNID</name>
<evidence type="ECO:0000313" key="1">
    <source>
        <dbReference type="EMBL" id="CAH3147114.1"/>
    </source>
</evidence>
<comment type="caution">
    <text evidence="1">The sequence shown here is derived from an EMBL/GenBank/DDBJ whole genome shotgun (WGS) entry which is preliminary data.</text>
</comment>